<evidence type="ECO:0000256" key="3">
    <source>
        <dbReference type="ARBA" id="ARBA00022737"/>
    </source>
</evidence>
<keyword evidence="11" id="KW-1185">Reference proteome</keyword>
<dbReference type="GO" id="GO:0008270">
    <property type="term" value="F:zinc ion binding"/>
    <property type="evidence" value="ECO:0007669"/>
    <property type="project" value="UniProtKB-KW"/>
</dbReference>
<evidence type="ECO:0000256" key="2">
    <source>
        <dbReference type="ARBA" id="ARBA00022723"/>
    </source>
</evidence>
<dbReference type="FunFam" id="3.30.160.60:FF:000176">
    <property type="entry name" value="zinc finger protein 70"/>
    <property type="match status" value="1"/>
</dbReference>
<dbReference type="PROSITE" id="PS00028">
    <property type="entry name" value="ZINC_FINGER_C2H2_1"/>
    <property type="match status" value="1"/>
</dbReference>
<accession>A0A8D2MQW1</accession>
<organism evidence="10 11">
    <name type="scientific">Zonotrichia albicollis</name>
    <name type="common">White-throated sparrow</name>
    <name type="synonym">Fringilla albicollis</name>
    <dbReference type="NCBI Taxonomy" id="44394"/>
    <lineage>
        <taxon>Eukaryota</taxon>
        <taxon>Metazoa</taxon>
        <taxon>Chordata</taxon>
        <taxon>Craniata</taxon>
        <taxon>Vertebrata</taxon>
        <taxon>Euteleostomi</taxon>
        <taxon>Archelosauria</taxon>
        <taxon>Archosauria</taxon>
        <taxon>Dinosauria</taxon>
        <taxon>Saurischia</taxon>
        <taxon>Theropoda</taxon>
        <taxon>Coelurosauria</taxon>
        <taxon>Aves</taxon>
        <taxon>Neognathae</taxon>
        <taxon>Neoaves</taxon>
        <taxon>Telluraves</taxon>
        <taxon>Australaves</taxon>
        <taxon>Passeriformes</taxon>
        <taxon>Passerellidae</taxon>
        <taxon>Zonotrichia</taxon>
    </lineage>
</organism>
<protein>
    <recommendedName>
        <fullName evidence="9">C2H2-type domain-containing protein</fullName>
    </recommendedName>
</protein>
<dbReference type="SUPFAM" id="SSF57667">
    <property type="entry name" value="beta-beta-alpha zinc fingers"/>
    <property type="match status" value="2"/>
</dbReference>
<evidence type="ECO:0000256" key="8">
    <source>
        <dbReference type="PROSITE-ProRule" id="PRU00042"/>
    </source>
</evidence>
<proteinExistence type="predicted"/>
<dbReference type="GO" id="GO:0006357">
    <property type="term" value="P:regulation of transcription by RNA polymerase II"/>
    <property type="evidence" value="ECO:0007669"/>
    <property type="project" value="TreeGrafter"/>
</dbReference>
<dbReference type="PANTHER" id="PTHR24390:SF159">
    <property type="entry name" value="GROWTH FACTOR INDEPENDENT 1 TRANSCRIPTIONAL REPRESSOR"/>
    <property type="match status" value="1"/>
</dbReference>
<evidence type="ECO:0000256" key="6">
    <source>
        <dbReference type="ARBA" id="ARBA00023125"/>
    </source>
</evidence>
<keyword evidence="4 8" id="KW-0863">Zinc-finger</keyword>
<dbReference type="InterPro" id="IPR013087">
    <property type="entry name" value="Znf_C2H2_type"/>
</dbReference>
<reference evidence="10" key="2">
    <citation type="submission" date="2025-09" db="UniProtKB">
        <authorList>
            <consortium name="Ensembl"/>
        </authorList>
    </citation>
    <scope>IDENTIFICATION</scope>
</reference>
<dbReference type="AlphaFoldDB" id="A0A8D2MQW1"/>
<dbReference type="SMART" id="SM00355">
    <property type="entry name" value="ZnF_C2H2"/>
    <property type="match status" value="2"/>
</dbReference>
<feature type="domain" description="C2H2-type" evidence="9">
    <location>
        <begin position="44"/>
        <end position="71"/>
    </location>
</feature>
<dbReference type="Proteomes" id="UP000694413">
    <property type="component" value="Unassembled WGS sequence"/>
</dbReference>
<dbReference type="InterPro" id="IPR036236">
    <property type="entry name" value="Znf_C2H2_sf"/>
</dbReference>
<evidence type="ECO:0000256" key="1">
    <source>
        <dbReference type="ARBA" id="ARBA00004123"/>
    </source>
</evidence>
<dbReference type="Pfam" id="PF00096">
    <property type="entry name" value="zf-C2H2"/>
    <property type="match status" value="2"/>
</dbReference>
<sequence>VIVSRYCLKLYSVSLKTKLILLFRFRHSSTLISHQVIHTGEWPYECGECAKGFSCSSALITHLRIHTGRGPTSVPSVRRGFRPTPRIHTGERPYKCGECGMTFSRRPQLIIH</sequence>
<dbReference type="PANTHER" id="PTHR24390">
    <property type="entry name" value="ZINC FINGER PROTEIN"/>
    <property type="match status" value="1"/>
</dbReference>
<name>A0A8D2MQW1_ZONAL</name>
<dbReference type="FunFam" id="3.30.160.60:FF:000352">
    <property type="entry name" value="zinc finger protein 3 homolog"/>
    <property type="match status" value="1"/>
</dbReference>
<keyword evidence="6" id="KW-0238">DNA-binding</keyword>
<keyword evidence="7" id="KW-0539">Nucleus</keyword>
<evidence type="ECO:0000259" key="9">
    <source>
        <dbReference type="PROSITE" id="PS50157"/>
    </source>
</evidence>
<comment type="subcellular location">
    <subcellularLocation>
        <location evidence="1">Nucleus</location>
    </subcellularLocation>
</comment>
<feature type="domain" description="C2H2-type" evidence="9">
    <location>
        <begin position="94"/>
        <end position="112"/>
    </location>
</feature>
<keyword evidence="5" id="KW-0862">Zinc</keyword>
<evidence type="ECO:0000256" key="7">
    <source>
        <dbReference type="ARBA" id="ARBA00023242"/>
    </source>
</evidence>
<dbReference type="GO" id="GO:0005634">
    <property type="term" value="C:nucleus"/>
    <property type="evidence" value="ECO:0007669"/>
    <property type="project" value="UniProtKB-SubCell"/>
</dbReference>
<evidence type="ECO:0000313" key="10">
    <source>
        <dbReference type="Ensembl" id="ENSZALP00000010874.1"/>
    </source>
</evidence>
<dbReference type="GO" id="GO:0003700">
    <property type="term" value="F:DNA-binding transcription factor activity"/>
    <property type="evidence" value="ECO:0007669"/>
    <property type="project" value="TreeGrafter"/>
</dbReference>
<dbReference type="GO" id="GO:0000978">
    <property type="term" value="F:RNA polymerase II cis-regulatory region sequence-specific DNA binding"/>
    <property type="evidence" value="ECO:0007669"/>
    <property type="project" value="TreeGrafter"/>
</dbReference>
<evidence type="ECO:0000256" key="5">
    <source>
        <dbReference type="ARBA" id="ARBA00022833"/>
    </source>
</evidence>
<evidence type="ECO:0000256" key="4">
    <source>
        <dbReference type="ARBA" id="ARBA00022771"/>
    </source>
</evidence>
<reference evidence="10" key="1">
    <citation type="submission" date="2025-08" db="UniProtKB">
        <authorList>
            <consortium name="Ensembl"/>
        </authorList>
    </citation>
    <scope>IDENTIFICATION</scope>
</reference>
<dbReference type="Gene3D" id="3.30.160.60">
    <property type="entry name" value="Classic Zinc Finger"/>
    <property type="match status" value="3"/>
</dbReference>
<keyword evidence="2" id="KW-0479">Metal-binding</keyword>
<dbReference type="PROSITE" id="PS50157">
    <property type="entry name" value="ZINC_FINGER_C2H2_2"/>
    <property type="match status" value="2"/>
</dbReference>
<keyword evidence="3" id="KW-0677">Repeat</keyword>
<evidence type="ECO:0000313" key="11">
    <source>
        <dbReference type="Proteomes" id="UP000694413"/>
    </source>
</evidence>
<dbReference type="Ensembl" id="ENSZALT00000015009.1">
    <property type="protein sequence ID" value="ENSZALP00000010874.1"/>
    <property type="gene ID" value="ENSZALG00000009162.1"/>
</dbReference>